<comment type="caution">
    <text evidence="3">The sequence shown here is derived from an EMBL/GenBank/DDBJ whole genome shotgun (WGS) entry which is preliminary data.</text>
</comment>
<organism evidence="3 4">
    <name type="scientific">Agromyces aurantiacus</name>
    <dbReference type="NCBI Taxonomy" id="165814"/>
    <lineage>
        <taxon>Bacteria</taxon>
        <taxon>Bacillati</taxon>
        <taxon>Actinomycetota</taxon>
        <taxon>Actinomycetes</taxon>
        <taxon>Micrococcales</taxon>
        <taxon>Microbacteriaceae</taxon>
        <taxon>Agromyces</taxon>
    </lineage>
</organism>
<evidence type="ECO:0000259" key="2">
    <source>
        <dbReference type="PROSITE" id="PS50076"/>
    </source>
</evidence>
<keyword evidence="1" id="KW-0812">Transmembrane</keyword>
<keyword evidence="4" id="KW-1185">Reference proteome</keyword>
<dbReference type="PANTHER" id="PTHR24074">
    <property type="entry name" value="CO-CHAPERONE PROTEIN DJLA"/>
    <property type="match status" value="1"/>
</dbReference>
<evidence type="ECO:0000313" key="3">
    <source>
        <dbReference type="EMBL" id="MFC4829584.1"/>
    </source>
</evidence>
<protein>
    <submittedName>
        <fullName evidence="3">J domain-containing protein</fullName>
    </submittedName>
</protein>
<name>A0ABV9R7N9_9MICO</name>
<feature type="domain" description="J" evidence="2">
    <location>
        <begin position="11"/>
        <end position="88"/>
    </location>
</feature>
<sequence length="204" mass="21657">MARPPHMSPDEAAAVLGVARDAELADIDRAYRRLARELHPDRYVGRPVEESTAAAARFIQVAHAREVLVAFANRPAPASGRVVVERPAADGAAPRPTPVPRFSWWVFGAWALLLLAGAALSTATGPILTPLDLWLRLALLVSFALATSLTRRSWVWRTTLVLLVLSGAAVIASTTVAGLLGLGFMAVASVGLAVQAGLVRFPDQ</sequence>
<keyword evidence="1" id="KW-0472">Membrane</keyword>
<dbReference type="SMART" id="SM00271">
    <property type="entry name" value="DnaJ"/>
    <property type="match status" value="1"/>
</dbReference>
<keyword evidence="1" id="KW-1133">Transmembrane helix</keyword>
<reference evidence="4" key="1">
    <citation type="journal article" date="2019" name="Int. J. Syst. Evol. Microbiol.">
        <title>The Global Catalogue of Microorganisms (GCM) 10K type strain sequencing project: providing services to taxonomists for standard genome sequencing and annotation.</title>
        <authorList>
            <consortium name="The Broad Institute Genomics Platform"/>
            <consortium name="The Broad Institute Genome Sequencing Center for Infectious Disease"/>
            <person name="Wu L."/>
            <person name="Ma J."/>
        </authorList>
    </citation>
    <scope>NUCLEOTIDE SEQUENCE [LARGE SCALE GENOMIC DNA]</scope>
    <source>
        <strain evidence="4">CGMCC 1.12192</strain>
    </source>
</reference>
<dbReference type="EMBL" id="JBHSJC010000001">
    <property type="protein sequence ID" value="MFC4829584.1"/>
    <property type="molecule type" value="Genomic_DNA"/>
</dbReference>
<dbReference type="RefSeq" id="WP_372432312.1">
    <property type="nucleotide sequence ID" value="NZ_JAFBBW010000001.1"/>
</dbReference>
<dbReference type="Pfam" id="PF00226">
    <property type="entry name" value="DnaJ"/>
    <property type="match status" value="1"/>
</dbReference>
<dbReference type="CDD" id="cd06257">
    <property type="entry name" value="DnaJ"/>
    <property type="match status" value="1"/>
</dbReference>
<evidence type="ECO:0000313" key="4">
    <source>
        <dbReference type="Proteomes" id="UP001595960"/>
    </source>
</evidence>
<dbReference type="PRINTS" id="PR00625">
    <property type="entry name" value="JDOMAIN"/>
</dbReference>
<feature type="transmembrane region" description="Helical" evidence="1">
    <location>
        <begin position="133"/>
        <end position="149"/>
    </location>
</feature>
<proteinExistence type="predicted"/>
<dbReference type="Proteomes" id="UP001595960">
    <property type="component" value="Unassembled WGS sequence"/>
</dbReference>
<accession>A0ABV9R7N9</accession>
<dbReference type="PROSITE" id="PS50076">
    <property type="entry name" value="DNAJ_2"/>
    <property type="match status" value="1"/>
</dbReference>
<dbReference type="InterPro" id="IPR001623">
    <property type="entry name" value="DnaJ_domain"/>
</dbReference>
<dbReference type="InterPro" id="IPR050817">
    <property type="entry name" value="DjlA_DnaK_co-chaperone"/>
</dbReference>
<dbReference type="Gene3D" id="1.10.287.110">
    <property type="entry name" value="DnaJ domain"/>
    <property type="match status" value="1"/>
</dbReference>
<evidence type="ECO:0000256" key="1">
    <source>
        <dbReference type="SAM" id="Phobius"/>
    </source>
</evidence>
<dbReference type="InterPro" id="IPR036869">
    <property type="entry name" value="J_dom_sf"/>
</dbReference>
<gene>
    <name evidence="3" type="ORF">ACFPER_12325</name>
</gene>
<feature type="transmembrane region" description="Helical" evidence="1">
    <location>
        <begin position="102"/>
        <end position="121"/>
    </location>
</feature>
<feature type="transmembrane region" description="Helical" evidence="1">
    <location>
        <begin position="161"/>
        <end position="194"/>
    </location>
</feature>
<dbReference type="SUPFAM" id="SSF46565">
    <property type="entry name" value="Chaperone J-domain"/>
    <property type="match status" value="1"/>
</dbReference>